<feature type="transmembrane region" description="Helical" evidence="10">
    <location>
        <begin position="312"/>
        <end position="338"/>
    </location>
</feature>
<keyword evidence="4 10" id="KW-0812">Transmembrane</keyword>
<feature type="transmembrane region" description="Helical" evidence="10">
    <location>
        <begin position="184"/>
        <end position="205"/>
    </location>
</feature>
<evidence type="ECO:0000256" key="8">
    <source>
        <dbReference type="ARBA" id="ARBA00023136"/>
    </source>
</evidence>
<comment type="similarity">
    <text evidence="10">Belongs to the monovalent cation:proton antiporter 1 (CPA1) transporter (TC 2.A.36) family.</text>
</comment>
<keyword evidence="3" id="KW-1003">Cell membrane</keyword>
<dbReference type="Gene3D" id="6.10.140.1330">
    <property type="match status" value="1"/>
</dbReference>
<feature type="transmembrane region" description="Helical" evidence="10">
    <location>
        <begin position="157"/>
        <end position="178"/>
    </location>
</feature>
<keyword evidence="5 10" id="KW-1133">Transmembrane helix</keyword>
<keyword evidence="2 10" id="KW-0813">Transport</keyword>
<evidence type="ECO:0000256" key="4">
    <source>
        <dbReference type="ARBA" id="ARBA00022692"/>
    </source>
</evidence>
<dbReference type="GeneID" id="90165773"/>
<dbReference type="GO" id="GO:0051453">
    <property type="term" value="P:regulation of intracellular pH"/>
    <property type="evidence" value="ECO:0007669"/>
    <property type="project" value="TreeGrafter"/>
</dbReference>
<dbReference type="PANTHER" id="PTHR10110">
    <property type="entry name" value="SODIUM/HYDROGEN EXCHANGER"/>
    <property type="match status" value="1"/>
</dbReference>
<evidence type="ECO:0000256" key="2">
    <source>
        <dbReference type="ARBA" id="ARBA00022448"/>
    </source>
</evidence>
<dbReference type="GO" id="GO:0015385">
    <property type="term" value="F:sodium:proton antiporter activity"/>
    <property type="evidence" value="ECO:0007669"/>
    <property type="project" value="InterPro"/>
</dbReference>
<dbReference type="PANTHER" id="PTHR10110:SF86">
    <property type="entry name" value="SODIUM_HYDROGEN EXCHANGER 7"/>
    <property type="match status" value="1"/>
</dbReference>
<evidence type="ECO:0000256" key="6">
    <source>
        <dbReference type="ARBA" id="ARBA00023053"/>
    </source>
</evidence>
<comment type="subcellular location">
    <subcellularLocation>
        <location evidence="10">Cell inner membrane</location>
        <topology evidence="10">Multi-pass membrane protein</topology>
    </subcellularLocation>
    <subcellularLocation>
        <location evidence="1">Cell membrane</location>
        <topology evidence="1">Multi-pass membrane protein</topology>
    </subcellularLocation>
</comment>
<comment type="caution">
    <text evidence="12">The sequence shown here is derived from an EMBL/GenBank/DDBJ whole genome shotgun (WGS) entry which is preliminary data.</text>
</comment>
<feature type="transmembrane region" description="Helical" evidence="10">
    <location>
        <begin position="217"/>
        <end position="234"/>
    </location>
</feature>
<keyword evidence="7 10" id="KW-0406">Ion transport</keyword>
<feature type="transmembrane region" description="Helical" evidence="10">
    <location>
        <begin position="116"/>
        <end position="136"/>
    </location>
</feature>
<feature type="transmembrane region" description="Helical" evidence="10">
    <location>
        <begin position="31"/>
        <end position="52"/>
    </location>
</feature>
<name>A0A225SUY9_9BURK</name>
<evidence type="ECO:0000256" key="3">
    <source>
        <dbReference type="ARBA" id="ARBA00022475"/>
    </source>
</evidence>
<dbReference type="Proteomes" id="UP000214747">
    <property type="component" value="Unassembled WGS sequence"/>
</dbReference>
<sequence>MEIVFTVLILLLAVAVSGVVARLAPFKLPLPLFQIALGAVLAMPMFGLRISFDPELFLLLFIPPLLFTDGWRMPKREFFRLARPILALALGLVMFTVVGVGYFIHWMIPVISLPSAFALAAVLSPTDAVAVSSIVGKGRLPASMQHVLEGEALMNDASGLVAFKFAIAAVITGTFSLLDASISFVLIAAGGIAVGLIVAWGFGLIRRKIIEWAGDEPGIQVVLLLLIPFTAYIFAEHFGLSGILAAVAAGMLMPYLETAGGESAATRLQGRSIMTMLEFVFNGMSFLLLGLQLPGIVSLAHVDAQMAGNVPVWHLFVYILAITVALIVLRFVWVWINLRMRRFASALRGQSGRNRKFDLRLISITALSGVRGAITLAGVMSIPLLLKEHTPFPARDLLIFLATGVILCSLLFGSFLLPWMLKDLQLDAEVKRRRAEEMMARLRLSEAAVRTIEEAQERIGVNLDESDLALLMEVSGSLLATYRMRMNAESDSEETQRAANRFKQFERELRLEAIRAERLEVHYLRAEQRINDETFLMLINQIDMAETWLLGSLNGPGQNH</sequence>
<evidence type="ECO:0000256" key="5">
    <source>
        <dbReference type="ARBA" id="ARBA00022989"/>
    </source>
</evidence>
<dbReference type="NCBIfam" id="TIGR00831">
    <property type="entry name" value="a_cpa1"/>
    <property type="match status" value="1"/>
</dbReference>
<dbReference type="AlphaFoldDB" id="A0A225SUY9"/>
<keyword evidence="8 10" id="KW-0472">Membrane</keyword>
<comment type="function">
    <text evidence="10">Na(+)/H(+) antiporter that extrudes sodium in exchange for external protons.</text>
</comment>
<dbReference type="Pfam" id="PF00999">
    <property type="entry name" value="Na_H_Exchanger"/>
    <property type="match status" value="1"/>
</dbReference>
<dbReference type="InterPro" id="IPR018422">
    <property type="entry name" value="Cation/H_exchanger_CPA1"/>
</dbReference>
<feature type="transmembrane region" description="Helical" evidence="10">
    <location>
        <begin position="359"/>
        <end position="386"/>
    </location>
</feature>
<dbReference type="EMBL" id="NJGV01000007">
    <property type="protein sequence ID" value="OWY34999.1"/>
    <property type="molecule type" value="Genomic_DNA"/>
</dbReference>
<accession>A0A225SUY9</accession>
<dbReference type="GO" id="GO:0005886">
    <property type="term" value="C:plasma membrane"/>
    <property type="evidence" value="ECO:0007669"/>
    <property type="project" value="UniProtKB-SubCell"/>
</dbReference>
<gene>
    <name evidence="12" type="ORF">CEJ45_09605</name>
</gene>
<proteinExistence type="inferred from homology"/>
<evidence type="ECO:0000256" key="1">
    <source>
        <dbReference type="ARBA" id="ARBA00004651"/>
    </source>
</evidence>
<dbReference type="InterPro" id="IPR006153">
    <property type="entry name" value="Cation/H_exchanger_TM"/>
</dbReference>
<dbReference type="GO" id="GO:0015386">
    <property type="term" value="F:potassium:proton antiporter activity"/>
    <property type="evidence" value="ECO:0007669"/>
    <property type="project" value="TreeGrafter"/>
</dbReference>
<keyword evidence="10" id="KW-0050">Antiport</keyword>
<keyword evidence="9 10" id="KW-0739">Sodium transport</keyword>
<evidence type="ECO:0000313" key="13">
    <source>
        <dbReference type="Proteomes" id="UP000214747"/>
    </source>
</evidence>
<feature type="domain" description="Cation/H+ exchanger transmembrane" evidence="11">
    <location>
        <begin position="15"/>
        <end position="422"/>
    </location>
</feature>
<feature type="transmembrane region" description="Helical" evidence="10">
    <location>
        <begin position="240"/>
        <end position="258"/>
    </location>
</feature>
<feature type="transmembrane region" description="Helical" evidence="10">
    <location>
        <begin position="81"/>
        <end position="104"/>
    </location>
</feature>
<protein>
    <submittedName>
        <fullName evidence="12">Na+/H+ antiporter</fullName>
    </submittedName>
</protein>
<feature type="transmembrane region" description="Helical" evidence="10">
    <location>
        <begin position="279"/>
        <end position="300"/>
    </location>
</feature>
<keyword evidence="6 10" id="KW-0915">Sodium</keyword>
<keyword evidence="13" id="KW-1185">Reference proteome</keyword>
<dbReference type="GO" id="GO:0098719">
    <property type="term" value="P:sodium ion import across plasma membrane"/>
    <property type="evidence" value="ECO:0007669"/>
    <property type="project" value="TreeGrafter"/>
</dbReference>
<evidence type="ECO:0000256" key="9">
    <source>
        <dbReference type="ARBA" id="ARBA00023201"/>
    </source>
</evidence>
<feature type="transmembrane region" description="Helical" evidence="10">
    <location>
        <begin position="398"/>
        <end position="421"/>
    </location>
</feature>
<evidence type="ECO:0000259" key="11">
    <source>
        <dbReference type="Pfam" id="PF00999"/>
    </source>
</evidence>
<organism evidence="12 13">
    <name type="scientific">Herbaspirillum aquaticum</name>
    <dbReference type="NCBI Taxonomy" id="568783"/>
    <lineage>
        <taxon>Bacteria</taxon>
        <taxon>Pseudomonadati</taxon>
        <taxon>Pseudomonadota</taxon>
        <taxon>Betaproteobacteria</taxon>
        <taxon>Burkholderiales</taxon>
        <taxon>Oxalobacteraceae</taxon>
        <taxon>Herbaspirillum</taxon>
    </lineage>
</organism>
<dbReference type="InterPro" id="IPR004705">
    <property type="entry name" value="Cation/H_exchanger_CPA1_bac"/>
</dbReference>
<reference evidence="12 13" key="1">
    <citation type="journal article" date="2010" name="Int. J. Syst. Evol. Microbiol.">
        <title>Reclassification of Herbaspirillum putei as a later heterotypic synonym of Herbaspirillum huttiense, with the description of H. huttiense subsp. huttiense subsp. nov. and H. huttiense subsp. putei subsp. nov., comb. nov., and description of Herbaspirillum aquaticum sp. nov.</title>
        <authorList>
            <person name="Dobritsa A.P."/>
            <person name="Reddy M.C."/>
            <person name="Samadpour M."/>
        </authorList>
    </citation>
    <scope>NUCLEOTIDE SEQUENCE [LARGE SCALE GENOMIC DNA]</scope>
    <source>
        <strain evidence="12 13">IEH 4430</strain>
    </source>
</reference>
<evidence type="ECO:0000313" key="12">
    <source>
        <dbReference type="EMBL" id="OWY34999.1"/>
    </source>
</evidence>
<evidence type="ECO:0000256" key="7">
    <source>
        <dbReference type="ARBA" id="ARBA00023065"/>
    </source>
</evidence>
<evidence type="ECO:0000256" key="10">
    <source>
        <dbReference type="RuleBase" id="RU366002"/>
    </source>
</evidence>
<dbReference type="RefSeq" id="WP_088754911.1">
    <property type="nucleotide sequence ID" value="NZ_JARJFG010000003.1"/>
</dbReference>
<keyword evidence="10" id="KW-0997">Cell inner membrane</keyword>